<evidence type="ECO:0000313" key="2">
    <source>
        <dbReference type="EMBL" id="WUX40913.1"/>
    </source>
</evidence>
<dbReference type="SMART" id="SM00458">
    <property type="entry name" value="RICIN"/>
    <property type="match status" value="1"/>
</dbReference>
<evidence type="ECO:0000259" key="1">
    <source>
        <dbReference type="SMART" id="SM00458"/>
    </source>
</evidence>
<sequence length="285" mass="31819">MGDGSVLNRHQSLLRLFRGEITSMDAVDSSRSYDEKRLVATLSWIMEQWQADEVLTLDYDNVKFGGPSKKEADHSDHGISARYFRSAAYALRARPRISPYLGYLISSLPANLDAGQRRAKSTALVAYVDTAKCSPLRCPRPESVIDTYRNWLAREYRRRHRAPKAGEIVSDIGRARAHEATELCLDARAASAVSTRPCDGSLPQTWEFTPDRTIRSTGVRKCLTSGPGVGLATCSGRKEQVWRRDGKGLLKAAGGCLTQDDMARAAPRLRMSACDPYRPEVVWRW</sequence>
<protein>
    <submittedName>
        <fullName evidence="2">RICIN domain-containing protein</fullName>
    </submittedName>
</protein>
<dbReference type="Pfam" id="PF00652">
    <property type="entry name" value="Ricin_B_lectin"/>
    <property type="match status" value="1"/>
</dbReference>
<dbReference type="RefSeq" id="WP_329358755.1">
    <property type="nucleotide sequence ID" value="NZ_CP109490.1"/>
</dbReference>
<feature type="domain" description="Ricin B lectin" evidence="1">
    <location>
        <begin position="166"/>
        <end position="280"/>
    </location>
</feature>
<name>A0ABZ1ZT25_STRAQ</name>
<evidence type="ECO:0000313" key="3">
    <source>
        <dbReference type="Proteomes" id="UP001431926"/>
    </source>
</evidence>
<dbReference type="SUPFAM" id="SSF50370">
    <property type="entry name" value="Ricin B-like lectins"/>
    <property type="match status" value="1"/>
</dbReference>
<organism evidence="2 3">
    <name type="scientific">Streptomyces anulatus</name>
    <name type="common">Streptomyces chrysomallus</name>
    <dbReference type="NCBI Taxonomy" id="1892"/>
    <lineage>
        <taxon>Bacteria</taxon>
        <taxon>Bacillati</taxon>
        <taxon>Actinomycetota</taxon>
        <taxon>Actinomycetes</taxon>
        <taxon>Kitasatosporales</taxon>
        <taxon>Streptomycetaceae</taxon>
        <taxon>Streptomyces</taxon>
    </lineage>
</organism>
<accession>A0ABZ1ZT25</accession>
<dbReference type="InterPro" id="IPR000772">
    <property type="entry name" value="Ricin_B_lectin"/>
</dbReference>
<dbReference type="Proteomes" id="UP001431926">
    <property type="component" value="Chromosome"/>
</dbReference>
<dbReference type="EMBL" id="CP109491">
    <property type="protein sequence ID" value="WUX40913.1"/>
    <property type="molecule type" value="Genomic_DNA"/>
</dbReference>
<dbReference type="Gene3D" id="2.80.10.50">
    <property type="match status" value="1"/>
</dbReference>
<proteinExistence type="predicted"/>
<reference evidence="2" key="1">
    <citation type="submission" date="2022-10" db="EMBL/GenBank/DDBJ databases">
        <title>The complete genomes of actinobacterial strains from the NBC collection.</title>
        <authorList>
            <person name="Joergensen T.S."/>
            <person name="Alvarez Arevalo M."/>
            <person name="Sterndorff E.B."/>
            <person name="Faurdal D."/>
            <person name="Vuksanovic O."/>
            <person name="Mourched A.-S."/>
            <person name="Charusanti P."/>
            <person name="Shaw S."/>
            <person name="Blin K."/>
            <person name="Weber T."/>
        </authorList>
    </citation>
    <scope>NUCLEOTIDE SEQUENCE</scope>
    <source>
        <strain evidence="2">NBC_01436</strain>
    </source>
</reference>
<dbReference type="PROSITE" id="PS50231">
    <property type="entry name" value="RICIN_B_LECTIN"/>
    <property type="match status" value="1"/>
</dbReference>
<gene>
    <name evidence="2" type="ORF">OG367_33885</name>
</gene>
<keyword evidence="3" id="KW-1185">Reference proteome</keyword>
<dbReference type="InterPro" id="IPR035992">
    <property type="entry name" value="Ricin_B-like_lectins"/>
</dbReference>